<dbReference type="InterPro" id="IPR027417">
    <property type="entry name" value="P-loop_NTPase"/>
</dbReference>
<keyword evidence="10" id="KW-1133">Transmembrane helix</keyword>
<gene>
    <name evidence="11" type="primary">miaA</name>
    <name evidence="11" type="ORF">SCFA_600007</name>
</gene>
<evidence type="ECO:0000256" key="1">
    <source>
        <dbReference type="ARBA" id="ARBA00001946"/>
    </source>
</evidence>
<evidence type="ECO:0000256" key="8">
    <source>
        <dbReference type="ARBA" id="ARBA00022842"/>
    </source>
</evidence>
<dbReference type="GO" id="GO:0006400">
    <property type="term" value="P:tRNA modification"/>
    <property type="evidence" value="ECO:0007669"/>
    <property type="project" value="TreeGrafter"/>
</dbReference>
<dbReference type="Pfam" id="PF01715">
    <property type="entry name" value="IPPT"/>
    <property type="match status" value="1"/>
</dbReference>
<evidence type="ECO:0000256" key="4">
    <source>
        <dbReference type="ARBA" id="ARBA00022679"/>
    </source>
</evidence>
<dbReference type="Gene3D" id="3.40.50.300">
    <property type="entry name" value="P-loop containing nucleotide triphosphate hydrolases"/>
    <property type="match status" value="1"/>
</dbReference>
<dbReference type="PANTHER" id="PTHR11088">
    <property type="entry name" value="TRNA DIMETHYLALLYLTRANSFERASE"/>
    <property type="match status" value="1"/>
</dbReference>
<dbReference type="GO" id="GO:0005524">
    <property type="term" value="F:ATP binding"/>
    <property type="evidence" value="ECO:0007669"/>
    <property type="project" value="UniProtKB-KW"/>
</dbReference>
<accession>A0A485M487</accession>
<dbReference type="NCBIfam" id="TIGR00174">
    <property type="entry name" value="miaA"/>
    <property type="match status" value="1"/>
</dbReference>
<dbReference type="SUPFAM" id="SSF52540">
    <property type="entry name" value="P-loop containing nucleoside triphosphate hydrolases"/>
    <property type="match status" value="1"/>
</dbReference>
<keyword evidence="10" id="KW-0472">Membrane</keyword>
<evidence type="ECO:0000256" key="7">
    <source>
        <dbReference type="ARBA" id="ARBA00022840"/>
    </source>
</evidence>
<dbReference type="Gene3D" id="1.10.20.140">
    <property type="match status" value="1"/>
</dbReference>
<dbReference type="GO" id="GO:0052381">
    <property type="term" value="F:tRNA dimethylallyltransferase activity"/>
    <property type="evidence" value="ECO:0007669"/>
    <property type="project" value="UniProtKB-EC"/>
</dbReference>
<dbReference type="InterPro" id="IPR039657">
    <property type="entry name" value="Dimethylallyltransferase"/>
</dbReference>
<evidence type="ECO:0000256" key="2">
    <source>
        <dbReference type="ARBA" id="ARBA00005842"/>
    </source>
</evidence>
<dbReference type="AlphaFoldDB" id="A0A485M487"/>
<organism evidence="11">
    <name type="scientific">anaerobic digester metagenome</name>
    <dbReference type="NCBI Taxonomy" id="1263854"/>
    <lineage>
        <taxon>unclassified sequences</taxon>
        <taxon>metagenomes</taxon>
        <taxon>ecological metagenomes</taxon>
    </lineage>
</organism>
<feature type="transmembrane region" description="Helical" evidence="10">
    <location>
        <begin position="94"/>
        <end position="115"/>
    </location>
</feature>
<comment type="catalytic activity">
    <reaction evidence="9">
        <text>adenosine(37) in tRNA + dimethylallyl diphosphate = N(6)-dimethylallyladenosine(37) in tRNA + diphosphate</text>
        <dbReference type="Rhea" id="RHEA:26482"/>
        <dbReference type="Rhea" id="RHEA-COMP:10162"/>
        <dbReference type="Rhea" id="RHEA-COMP:10375"/>
        <dbReference type="ChEBI" id="CHEBI:33019"/>
        <dbReference type="ChEBI" id="CHEBI:57623"/>
        <dbReference type="ChEBI" id="CHEBI:74411"/>
        <dbReference type="ChEBI" id="CHEBI:74415"/>
        <dbReference type="EC" id="2.5.1.75"/>
    </reaction>
</comment>
<protein>
    <recommendedName>
        <fullName evidence="3">tRNA dimethylallyltransferase</fullName>
        <ecNumber evidence="3">2.5.1.75</ecNumber>
    </recommendedName>
</protein>
<dbReference type="PANTHER" id="PTHR11088:SF60">
    <property type="entry name" value="TRNA DIMETHYLALLYLTRANSFERASE"/>
    <property type="match status" value="1"/>
</dbReference>
<keyword evidence="6" id="KW-0547">Nucleotide-binding</keyword>
<evidence type="ECO:0000256" key="6">
    <source>
        <dbReference type="ARBA" id="ARBA00022741"/>
    </source>
</evidence>
<dbReference type="HAMAP" id="MF_00185">
    <property type="entry name" value="IPP_trans"/>
    <property type="match status" value="1"/>
</dbReference>
<keyword evidence="10" id="KW-0812">Transmembrane</keyword>
<keyword evidence="7" id="KW-0067">ATP-binding</keyword>
<keyword evidence="8" id="KW-0460">Magnesium</keyword>
<keyword evidence="5" id="KW-0819">tRNA processing</keyword>
<evidence type="ECO:0000313" key="11">
    <source>
        <dbReference type="EMBL" id="VFU17049.1"/>
    </source>
</evidence>
<dbReference type="InterPro" id="IPR018022">
    <property type="entry name" value="IPT"/>
</dbReference>
<evidence type="ECO:0000256" key="10">
    <source>
        <dbReference type="SAM" id="Phobius"/>
    </source>
</evidence>
<comment type="cofactor">
    <cofactor evidence="1">
        <name>Mg(2+)</name>
        <dbReference type="ChEBI" id="CHEBI:18420"/>
    </cofactor>
</comment>
<keyword evidence="4 11" id="KW-0808">Transferase</keyword>
<reference evidence="11" key="1">
    <citation type="submission" date="2019-03" db="EMBL/GenBank/DDBJ databases">
        <authorList>
            <person name="Hao L."/>
        </authorList>
    </citation>
    <scope>NUCLEOTIDE SEQUENCE</scope>
</reference>
<comment type="similarity">
    <text evidence="2">Belongs to the IPP transferase family.</text>
</comment>
<dbReference type="EMBL" id="CAADRM010000126">
    <property type="protein sequence ID" value="VFU17049.1"/>
    <property type="molecule type" value="Genomic_DNA"/>
</dbReference>
<name>A0A485M487_9ZZZZ</name>
<evidence type="ECO:0000256" key="9">
    <source>
        <dbReference type="ARBA" id="ARBA00049563"/>
    </source>
</evidence>
<sequence length="313" mass="35397">MDRKTPLIVITGPTGSGKTAAALKLAEKHPLEVISADSMQVYRHMDIATAKPSTEELSILPHHLIDVVDPDEEFNAGMFVTLARQKIREVRSRGAIPLVVGGTGLYIKALIYGLAPAPPRSDRVRAHLRAVADRKGSPHLWRLLSRLDPKTTRNLGENDRVRIIRALEIMILTGRRPSDFYQEHGFSRPFCEARIVCIVPRRQRLYENINSRVVRMVEMGLIDETKSLLALGYSPSLRSMQTLAYKHIVDFLESKIGLDLAISLIQRDTRRYAKRQLTWMRSHYDPGSFLSPEEALPVLESMLRAEFPDRSGI</sequence>
<dbReference type="EC" id="2.5.1.75" evidence="3"/>
<evidence type="ECO:0000256" key="5">
    <source>
        <dbReference type="ARBA" id="ARBA00022694"/>
    </source>
</evidence>
<evidence type="ECO:0000256" key="3">
    <source>
        <dbReference type="ARBA" id="ARBA00012665"/>
    </source>
</evidence>
<proteinExistence type="inferred from homology"/>